<dbReference type="AlphaFoldDB" id="A0A4Y2HWA1"/>
<dbReference type="EMBL" id="BGPR01002186">
    <property type="protein sequence ID" value="GBM69246.1"/>
    <property type="molecule type" value="Genomic_DNA"/>
</dbReference>
<evidence type="ECO:0000313" key="1">
    <source>
        <dbReference type="EMBL" id="GBM69246.1"/>
    </source>
</evidence>
<evidence type="ECO:0000313" key="2">
    <source>
        <dbReference type="Proteomes" id="UP000499080"/>
    </source>
</evidence>
<sequence>MSTIDRTIDYLVKEKNTRNISSGTQTRDYHFYDITLPHARCHYSNRTGWMDMGHHSYDRTPPHTHVPDAITATESVGWTWDITFTAELHPMPPCLMPLQQPNWLDGHGTSLL</sequence>
<comment type="caution">
    <text evidence="1">The sequence shown here is derived from an EMBL/GenBank/DDBJ whole genome shotgun (WGS) entry which is preliminary data.</text>
</comment>
<reference evidence="1 2" key="1">
    <citation type="journal article" date="2019" name="Sci. Rep.">
        <title>Orb-weaving spider Araneus ventricosus genome elucidates the spidroin gene catalogue.</title>
        <authorList>
            <person name="Kono N."/>
            <person name="Nakamura H."/>
            <person name="Ohtoshi R."/>
            <person name="Moran D.A.P."/>
            <person name="Shinohara A."/>
            <person name="Yoshida Y."/>
            <person name="Fujiwara M."/>
            <person name="Mori M."/>
            <person name="Tomita M."/>
            <person name="Arakawa K."/>
        </authorList>
    </citation>
    <scope>NUCLEOTIDE SEQUENCE [LARGE SCALE GENOMIC DNA]</scope>
</reference>
<protein>
    <submittedName>
        <fullName evidence="1">Uncharacterized protein</fullName>
    </submittedName>
</protein>
<dbReference type="Proteomes" id="UP000499080">
    <property type="component" value="Unassembled WGS sequence"/>
</dbReference>
<proteinExistence type="predicted"/>
<accession>A0A4Y2HWA1</accession>
<organism evidence="1 2">
    <name type="scientific">Araneus ventricosus</name>
    <name type="common">Orbweaver spider</name>
    <name type="synonym">Epeira ventricosa</name>
    <dbReference type="NCBI Taxonomy" id="182803"/>
    <lineage>
        <taxon>Eukaryota</taxon>
        <taxon>Metazoa</taxon>
        <taxon>Ecdysozoa</taxon>
        <taxon>Arthropoda</taxon>
        <taxon>Chelicerata</taxon>
        <taxon>Arachnida</taxon>
        <taxon>Araneae</taxon>
        <taxon>Araneomorphae</taxon>
        <taxon>Entelegynae</taxon>
        <taxon>Araneoidea</taxon>
        <taxon>Araneidae</taxon>
        <taxon>Araneus</taxon>
    </lineage>
</organism>
<gene>
    <name evidence="1" type="ORF">AVEN_134693_1</name>
</gene>
<name>A0A4Y2HWA1_ARAVE</name>
<keyword evidence="2" id="KW-1185">Reference proteome</keyword>